<evidence type="ECO:0000313" key="12">
    <source>
        <dbReference type="EMBL" id="KAG6497875.1"/>
    </source>
</evidence>
<dbReference type="Proteomes" id="UP000734854">
    <property type="component" value="Unassembled WGS sequence"/>
</dbReference>
<feature type="domain" description="dUTPase-like" evidence="10">
    <location>
        <begin position="606"/>
        <end position="730"/>
    </location>
</feature>
<dbReference type="InterPro" id="IPR016159">
    <property type="entry name" value="Cullin_repeat-like_dom_sf"/>
</dbReference>
<name>A0A8J5L1J0_ZINOF</name>
<feature type="domain" description="Exocyst complex subunit Exo70 C-terminal" evidence="11">
    <location>
        <begin position="3"/>
        <end position="97"/>
    </location>
</feature>
<comment type="similarity">
    <text evidence="3">Belongs to the EXO70 family.</text>
</comment>
<dbReference type="Pfam" id="PF07028">
    <property type="entry name" value="DUF1319"/>
    <property type="match status" value="1"/>
</dbReference>
<evidence type="ECO:0000256" key="8">
    <source>
        <dbReference type="SAM" id="Coils"/>
    </source>
</evidence>
<evidence type="ECO:0000259" key="10">
    <source>
        <dbReference type="Pfam" id="PF00692"/>
    </source>
</evidence>
<dbReference type="GO" id="GO:0000287">
    <property type="term" value="F:magnesium ion binding"/>
    <property type="evidence" value="ECO:0007669"/>
    <property type="project" value="InterPro"/>
</dbReference>
<dbReference type="SUPFAM" id="SSF74788">
    <property type="entry name" value="Cullin repeat-like"/>
    <property type="match status" value="1"/>
</dbReference>
<keyword evidence="6" id="KW-0378">Hydrolase</keyword>
<proteinExistence type="inferred from homology"/>
<dbReference type="SUPFAM" id="SSF51283">
    <property type="entry name" value="dUTPase-like"/>
    <property type="match status" value="1"/>
</dbReference>
<sequence>MVFLILIPSEQCLCGRVFTSVPPSYADLAFYVSCAPAAAEIVSFATDVACGDHSPERLFGQLNLYETVRSLLPELDPLLSDGYSAELLGEVVAVHKALCVDKMDLLVLPWIAQNMERRIWTYLGDGEGSSSTNPDRRSTITNPGKAQYEGISSPSGPYPLLEQYAELANSGRTSILHPEEHDKRSHMVDIEWTASRNIINNLREMELICQVKETDFRRRIRLQRSVSAKTLVSELEWLNRSPKRGILVNLKNFKQIQEELEVLKTENKRLTQAVKDLTQEILENRPLTERQINNLLAKIVEQPKAVEERAVKLTEDLEALKATENIEAPSLGFVRPADHKGPTSGTTAAIKQANTQIQLLVTILERLEALDERIRKLEAKESISSTNLPEEERATIVPAEVLYHSRQDDVHHRVYTHLSEEAILVTTNQVDRTFIQPESFNQLQRSEMRFIHMGVIQVRIQILHRQEEGTLVLIVFTDNRWQGDQAIFATMKVDLAHGIQNVVDYLASSGIRALPGRRYNTRDVLGQNWIIRQSTINILGQPTEVTTRNLLDGRISLHFENYQVPSALIQARSDNEDEERAHTIAVLLADEEEDILYVKCLTSTTILPQRRTEGSAGYDLAVSQNYHIPPYGQAMLNTGISIKTPKGTYARITPRSSYAMRGMIIGGGVVDSYYRGEIKILVYNYSDDDMDFAEGEHIAQLILECCKTPPTIQVHDLDKTKRQDRGFGSTSSQCKDDKANPLCEGCPNCDDSTSSAASYDYYVAPHPSYIDDREYIEYQPQRATTQQEENINYEVRREARQALIREEILDEPQWHDYQYSFEETHGLLRDSRKYRAELRQLESLPKTASNHSPDYLCMTISDTQAYEYDDDDYIAYLQYLTLQPFNSLPTGTSSEDFTNPFAVESGGEEAEQPEVLEVR</sequence>
<dbReference type="InterPro" id="IPR029054">
    <property type="entry name" value="dUTPase-like"/>
</dbReference>
<comment type="pathway">
    <text evidence="1">Pyrimidine metabolism; dUMP biosynthesis; dUMP from dCTP (dUTP route): step 2/2.</text>
</comment>
<dbReference type="PANTHER" id="PTHR11241">
    <property type="entry name" value="DEOXYURIDINE 5'-TRIPHOSPHATE NUCLEOTIDOHYDROLASE"/>
    <property type="match status" value="1"/>
</dbReference>
<feature type="region of interest" description="Disordered" evidence="9">
    <location>
        <begin position="891"/>
        <end position="919"/>
    </location>
</feature>
<keyword evidence="13" id="KW-1185">Reference proteome</keyword>
<dbReference type="Pfam" id="PF00692">
    <property type="entry name" value="dUTPase"/>
    <property type="match status" value="1"/>
</dbReference>
<feature type="coiled-coil region" evidence="8">
    <location>
        <begin position="253"/>
        <end position="280"/>
    </location>
</feature>
<dbReference type="Gene3D" id="2.70.40.10">
    <property type="match status" value="1"/>
</dbReference>
<dbReference type="AlphaFoldDB" id="A0A8J5L1J0"/>
<protein>
    <recommendedName>
        <fullName evidence="4">dUTP diphosphatase</fullName>
        <ecNumber evidence="4">3.6.1.23</ecNumber>
    </recommendedName>
</protein>
<evidence type="ECO:0000256" key="4">
    <source>
        <dbReference type="ARBA" id="ARBA00012379"/>
    </source>
</evidence>
<comment type="similarity">
    <text evidence="2">Belongs to the dUTPase family.</text>
</comment>
<keyword evidence="5" id="KW-0813">Transport</keyword>
<feature type="compositionally biased region" description="Acidic residues" evidence="9">
    <location>
        <begin position="906"/>
        <end position="919"/>
    </location>
</feature>
<evidence type="ECO:0000259" key="11">
    <source>
        <dbReference type="Pfam" id="PF03081"/>
    </source>
</evidence>
<feature type="region of interest" description="Disordered" evidence="9">
    <location>
        <begin position="124"/>
        <end position="152"/>
    </location>
</feature>
<dbReference type="GO" id="GO:0046081">
    <property type="term" value="P:dUTP catabolic process"/>
    <property type="evidence" value="ECO:0007669"/>
    <property type="project" value="InterPro"/>
</dbReference>
<dbReference type="GO" id="GO:0006887">
    <property type="term" value="P:exocytosis"/>
    <property type="evidence" value="ECO:0007669"/>
    <property type="project" value="InterPro"/>
</dbReference>
<gene>
    <name evidence="12" type="ORF">ZIOFF_045781</name>
</gene>
<evidence type="ECO:0000256" key="2">
    <source>
        <dbReference type="ARBA" id="ARBA00006581"/>
    </source>
</evidence>
<evidence type="ECO:0000313" key="13">
    <source>
        <dbReference type="Proteomes" id="UP000734854"/>
    </source>
</evidence>
<dbReference type="GO" id="GO:0000145">
    <property type="term" value="C:exocyst"/>
    <property type="evidence" value="ECO:0007669"/>
    <property type="project" value="InterPro"/>
</dbReference>
<accession>A0A8J5L1J0</accession>
<dbReference type="InterPro" id="IPR033704">
    <property type="entry name" value="dUTPase_trimeric"/>
</dbReference>
<feature type="coiled-coil region" evidence="8">
    <location>
        <begin position="350"/>
        <end position="380"/>
    </location>
</feature>
<feature type="compositionally biased region" description="Polar residues" evidence="9">
    <location>
        <begin position="128"/>
        <end position="152"/>
    </location>
</feature>
<dbReference type="PANTHER" id="PTHR11241:SF0">
    <property type="entry name" value="DEOXYURIDINE 5'-TRIPHOSPHATE NUCLEOTIDOHYDROLASE"/>
    <property type="match status" value="1"/>
</dbReference>
<evidence type="ECO:0000256" key="3">
    <source>
        <dbReference type="ARBA" id="ARBA00006756"/>
    </source>
</evidence>
<dbReference type="UniPathway" id="UPA00610">
    <property type="reaction ID" value="UER00666"/>
</dbReference>
<evidence type="ECO:0000256" key="7">
    <source>
        <dbReference type="ARBA" id="ARBA00023080"/>
    </source>
</evidence>
<reference evidence="12 13" key="1">
    <citation type="submission" date="2020-08" db="EMBL/GenBank/DDBJ databases">
        <title>Plant Genome Project.</title>
        <authorList>
            <person name="Zhang R.-G."/>
        </authorList>
    </citation>
    <scope>NUCLEOTIDE SEQUENCE [LARGE SCALE GENOMIC DNA]</scope>
    <source>
        <tissue evidence="12">Rhizome</tissue>
    </source>
</reference>
<dbReference type="InterPro" id="IPR046364">
    <property type="entry name" value="Exo70_C"/>
</dbReference>
<comment type="caution">
    <text evidence="12">The sequence shown here is derived from an EMBL/GenBank/DDBJ whole genome shotgun (WGS) entry which is preliminary data.</text>
</comment>
<dbReference type="InterPro" id="IPR010746">
    <property type="entry name" value="CYMV_Orf1"/>
</dbReference>
<dbReference type="EMBL" id="JACMSC010000012">
    <property type="protein sequence ID" value="KAG6497875.1"/>
    <property type="molecule type" value="Genomic_DNA"/>
</dbReference>
<keyword evidence="7" id="KW-0546">Nucleotide metabolism</keyword>
<dbReference type="EC" id="3.6.1.23" evidence="4"/>
<keyword evidence="8" id="KW-0175">Coiled coil</keyword>
<organism evidence="12 13">
    <name type="scientific">Zingiber officinale</name>
    <name type="common">Ginger</name>
    <name type="synonym">Amomum zingiber</name>
    <dbReference type="NCBI Taxonomy" id="94328"/>
    <lineage>
        <taxon>Eukaryota</taxon>
        <taxon>Viridiplantae</taxon>
        <taxon>Streptophyta</taxon>
        <taxon>Embryophyta</taxon>
        <taxon>Tracheophyta</taxon>
        <taxon>Spermatophyta</taxon>
        <taxon>Magnoliopsida</taxon>
        <taxon>Liliopsida</taxon>
        <taxon>Zingiberales</taxon>
        <taxon>Zingiberaceae</taxon>
        <taxon>Zingiber</taxon>
    </lineage>
</organism>
<evidence type="ECO:0000256" key="9">
    <source>
        <dbReference type="SAM" id="MobiDB-lite"/>
    </source>
</evidence>
<dbReference type="GO" id="GO:0004170">
    <property type="term" value="F:dUTP diphosphatase activity"/>
    <property type="evidence" value="ECO:0007669"/>
    <property type="project" value="UniProtKB-EC"/>
</dbReference>
<evidence type="ECO:0000256" key="5">
    <source>
        <dbReference type="ARBA" id="ARBA00022448"/>
    </source>
</evidence>
<dbReference type="Pfam" id="PF03081">
    <property type="entry name" value="Exo70_C"/>
    <property type="match status" value="1"/>
</dbReference>
<dbReference type="Gene3D" id="1.20.1280.170">
    <property type="entry name" value="Exocyst complex component Exo70"/>
    <property type="match status" value="1"/>
</dbReference>
<dbReference type="InterPro" id="IPR008181">
    <property type="entry name" value="dUTPase"/>
</dbReference>
<dbReference type="InterPro" id="IPR036157">
    <property type="entry name" value="dUTPase-like_sf"/>
</dbReference>
<dbReference type="GO" id="GO:0005546">
    <property type="term" value="F:phosphatidylinositol-4,5-bisphosphate binding"/>
    <property type="evidence" value="ECO:0007669"/>
    <property type="project" value="InterPro"/>
</dbReference>
<evidence type="ECO:0000256" key="6">
    <source>
        <dbReference type="ARBA" id="ARBA00022801"/>
    </source>
</evidence>
<dbReference type="NCBIfam" id="TIGR00576">
    <property type="entry name" value="dut"/>
    <property type="match status" value="1"/>
</dbReference>
<evidence type="ECO:0000256" key="1">
    <source>
        <dbReference type="ARBA" id="ARBA00005142"/>
    </source>
</evidence>
<dbReference type="CDD" id="cd07557">
    <property type="entry name" value="trimeric_dUTPase"/>
    <property type="match status" value="1"/>
</dbReference>
<dbReference type="GO" id="GO:0006226">
    <property type="term" value="P:dUMP biosynthetic process"/>
    <property type="evidence" value="ECO:0007669"/>
    <property type="project" value="UniProtKB-UniPathway"/>
</dbReference>